<reference evidence="1 2" key="1">
    <citation type="submission" date="2018-06" db="EMBL/GenBank/DDBJ databases">
        <title>Genomic Encyclopedia of Type Strains, Phase III (KMG-III): the genomes of soil and plant-associated and newly described type strains.</title>
        <authorList>
            <person name="Whitman W."/>
        </authorList>
    </citation>
    <scope>NUCLEOTIDE SEQUENCE [LARGE SCALE GENOMIC DNA]</scope>
    <source>
        <strain evidence="1 2">CECT 7646</strain>
    </source>
</reference>
<evidence type="ECO:0000313" key="2">
    <source>
        <dbReference type="Proteomes" id="UP000247540"/>
    </source>
</evidence>
<dbReference type="EMBL" id="QJTC01000031">
    <property type="protein sequence ID" value="PYE73797.1"/>
    <property type="molecule type" value="Genomic_DNA"/>
</dbReference>
<dbReference type="GO" id="GO:0016811">
    <property type="term" value="F:hydrolase activity, acting on carbon-nitrogen (but not peptide) bonds, in linear amides"/>
    <property type="evidence" value="ECO:0007669"/>
    <property type="project" value="TreeGrafter"/>
</dbReference>
<dbReference type="RefSeq" id="WP_199399897.1">
    <property type="nucleotide sequence ID" value="NZ_JAMOFZ010000030.1"/>
</dbReference>
<dbReference type="Gene3D" id="3.40.50.10320">
    <property type="entry name" value="LmbE-like"/>
    <property type="match status" value="1"/>
</dbReference>
<organism evidence="1 2">
    <name type="scientific">Xylophilus ampelinus</name>
    <dbReference type="NCBI Taxonomy" id="54067"/>
    <lineage>
        <taxon>Bacteria</taxon>
        <taxon>Pseudomonadati</taxon>
        <taxon>Pseudomonadota</taxon>
        <taxon>Betaproteobacteria</taxon>
        <taxon>Burkholderiales</taxon>
        <taxon>Xylophilus</taxon>
    </lineage>
</organism>
<sequence>MDAVIAMHKPLAARAWDPRPDKRPSAPALRPALQVAPASLVPVGPYGPGRVVLVAPHPDDEVLALGATLAQLCARGHAIHIYAVTDGEGSHPRSAEWTPDRLRSERPLETERALARLGIRATVERLGLPDGGVADHEKHLARRLQLRSDDTVFVTWRHDGHADHEACARATLAAARSSGAHCIEFPVWALVPGHAAHQGLRGRRMQQVVVSPVFAAAKQQAMAAFGSQLQADADTPPVLTPQALSVWRQPTEWLLA</sequence>
<dbReference type="InterPro" id="IPR024078">
    <property type="entry name" value="LmbE-like_dom_sf"/>
</dbReference>
<dbReference type="Proteomes" id="UP000247540">
    <property type="component" value="Unassembled WGS sequence"/>
</dbReference>
<name>A0A318SD01_9BURK</name>
<evidence type="ECO:0000313" key="1">
    <source>
        <dbReference type="EMBL" id="PYE73797.1"/>
    </source>
</evidence>
<dbReference type="PANTHER" id="PTHR12993">
    <property type="entry name" value="N-ACETYLGLUCOSAMINYL-PHOSPHATIDYLINOSITOL DE-N-ACETYLASE-RELATED"/>
    <property type="match status" value="1"/>
</dbReference>
<protein>
    <submittedName>
        <fullName evidence="1">LmbE family N-acetylglucosaminyl deacetylase</fullName>
    </submittedName>
</protein>
<dbReference type="InterPro" id="IPR003737">
    <property type="entry name" value="GlcNAc_PI_deacetylase-related"/>
</dbReference>
<proteinExistence type="predicted"/>
<gene>
    <name evidence="1" type="ORF">DFQ15_1315</name>
</gene>
<dbReference type="PANTHER" id="PTHR12993:SF29">
    <property type="entry name" value="BLR3841 PROTEIN"/>
    <property type="match status" value="1"/>
</dbReference>
<dbReference type="AlphaFoldDB" id="A0A318SD01"/>
<dbReference type="SUPFAM" id="SSF102588">
    <property type="entry name" value="LmbE-like"/>
    <property type="match status" value="1"/>
</dbReference>
<keyword evidence="2" id="KW-1185">Reference proteome</keyword>
<dbReference type="Pfam" id="PF02585">
    <property type="entry name" value="PIG-L"/>
    <property type="match status" value="1"/>
</dbReference>
<comment type="caution">
    <text evidence="1">The sequence shown here is derived from an EMBL/GenBank/DDBJ whole genome shotgun (WGS) entry which is preliminary data.</text>
</comment>
<accession>A0A318SD01</accession>